<organism evidence="3 4">
    <name type="scientific">Gossypium anomalum</name>
    <dbReference type="NCBI Taxonomy" id="47600"/>
    <lineage>
        <taxon>Eukaryota</taxon>
        <taxon>Viridiplantae</taxon>
        <taxon>Streptophyta</taxon>
        <taxon>Embryophyta</taxon>
        <taxon>Tracheophyta</taxon>
        <taxon>Spermatophyta</taxon>
        <taxon>Magnoliopsida</taxon>
        <taxon>eudicotyledons</taxon>
        <taxon>Gunneridae</taxon>
        <taxon>Pentapetalae</taxon>
        <taxon>rosids</taxon>
        <taxon>malvids</taxon>
        <taxon>Malvales</taxon>
        <taxon>Malvaceae</taxon>
        <taxon>Malvoideae</taxon>
        <taxon>Gossypium</taxon>
    </lineage>
</organism>
<dbReference type="PANTHER" id="PTHR46033">
    <property type="entry name" value="PROTEIN MAIN-LIKE 2"/>
    <property type="match status" value="1"/>
</dbReference>
<dbReference type="GO" id="GO:0010073">
    <property type="term" value="P:meristem maintenance"/>
    <property type="evidence" value="ECO:0007669"/>
    <property type="project" value="InterPro"/>
</dbReference>
<evidence type="ECO:0000313" key="4">
    <source>
        <dbReference type="Proteomes" id="UP000701853"/>
    </source>
</evidence>
<evidence type="ECO:0000256" key="1">
    <source>
        <dbReference type="SAM" id="MobiDB-lite"/>
    </source>
</evidence>
<evidence type="ECO:0000259" key="2">
    <source>
        <dbReference type="Pfam" id="PF10536"/>
    </source>
</evidence>
<sequence>MVGELIRLDKEHISVEQMKMLDPKLISALIERWRPETYTFTLPCGECTITLEDMQLQLGLLVDGYIVTGSAQSTDWGAPDNDSTELERIRYALAYILEMIGGYLMSDLSRNLIHLRWLLKLVDFRAADELSLESAMLAKLYKEMCRATRPNKAKIGGCLSLLQLWARFCFPFLRPRFQWTPYEDLAIRAVISDEFFQNPNIWHVKVSLVNYATVEMYQSDRVLRQFGFRQPFSMAPKVLDDKHKVDLRIHCKPYLLSEDERRWQIRVQKERRGPLTLKRRANDAGPSIAPTQSPGPSPAPTQSSGPTLKPMIPIS</sequence>
<feature type="domain" description="Aminotransferase-like plant mobile" evidence="2">
    <location>
        <begin position="92"/>
        <end position="176"/>
    </location>
</feature>
<proteinExistence type="predicted"/>
<dbReference type="PANTHER" id="PTHR46033:SF8">
    <property type="entry name" value="PROTEIN MAINTENANCE OF MERISTEMS-LIKE"/>
    <property type="match status" value="1"/>
</dbReference>
<reference evidence="3 4" key="1">
    <citation type="journal article" date="2021" name="bioRxiv">
        <title>The Gossypium anomalum genome as a resource for cotton improvement and evolutionary analysis of hybrid incompatibility.</title>
        <authorList>
            <person name="Grover C.E."/>
            <person name="Yuan D."/>
            <person name="Arick M.A."/>
            <person name="Miller E.R."/>
            <person name="Hu G."/>
            <person name="Peterson D.G."/>
            <person name="Wendel J.F."/>
            <person name="Udall J.A."/>
        </authorList>
    </citation>
    <scope>NUCLEOTIDE SEQUENCE [LARGE SCALE GENOMIC DNA]</scope>
    <source>
        <strain evidence="3">JFW-Udall</strain>
        <tissue evidence="3">Leaf</tissue>
    </source>
</reference>
<evidence type="ECO:0000313" key="3">
    <source>
        <dbReference type="EMBL" id="KAG8488711.1"/>
    </source>
</evidence>
<keyword evidence="4" id="KW-1185">Reference proteome</keyword>
<dbReference type="EMBL" id="JAHUZN010000007">
    <property type="protein sequence ID" value="KAG8488711.1"/>
    <property type="molecule type" value="Genomic_DNA"/>
</dbReference>
<feature type="domain" description="Aminotransferase-like plant mobile" evidence="2">
    <location>
        <begin position="12"/>
        <end position="74"/>
    </location>
</feature>
<dbReference type="Pfam" id="PF10536">
    <property type="entry name" value="PMD"/>
    <property type="match status" value="2"/>
</dbReference>
<comment type="caution">
    <text evidence="3">The sequence shown here is derived from an EMBL/GenBank/DDBJ whole genome shotgun (WGS) entry which is preliminary data.</text>
</comment>
<dbReference type="AlphaFoldDB" id="A0A8J5YEI2"/>
<dbReference type="InterPro" id="IPR019557">
    <property type="entry name" value="AminoTfrase-like_pln_mobile"/>
</dbReference>
<dbReference type="OrthoDB" id="960611at2759"/>
<name>A0A8J5YEI2_9ROSI</name>
<accession>A0A8J5YEI2</accession>
<protein>
    <recommendedName>
        <fullName evidence="2">Aminotransferase-like plant mobile domain-containing protein</fullName>
    </recommendedName>
</protein>
<feature type="region of interest" description="Disordered" evidence="1">
    <location>
        <begin position="274"/>
        <end position="315"/>
    </location>
</feature>
<dbReference type="InterPro" id="IPR044824">
    <property type="entry name" value="MAIN-like"/>
</dbReference>
<gene>
    <name evidence="3" type="ORF">CXB51_016688</name>
</gene>
<dbReference type="Proteomes" id="UP000701853">
    <property type="component" value="Chromosome 7"/>
</dbReference>